<keyword evidence="1" id="KW-0812">Transmembrane</keyword>
<keyword evidence="3" id="KW-1185">Reference proteome</keyword>
<dbReference type="EMBL" id="JAPFFF010000031">
    <property type="protein sequence ID" value="KAK8844917.1"/>
    <property type="molecule type" value="Genomic_DNA"/>
</dbReference>
<gene>
    <name evidence="2" type="ORF">M9Y10_021090</name>
</gene>
<keyword evidence="1" id="KW-0472">Membrane</keyword>
<dbReference type="Proteomes" id="UP001470230">
    <property type="component" value="Unassembled WGS sequence"/>
</dbReference>
<evidence type="ECO:0000313" key="2">
    <source>
        <dbReference type="EMBL" id="KAK8844917.1"/>
    </source>
</evidence>
<protein>
    <submittedName>
        <fullName evidence="2">Uncharacterized protein</fullName>
    </submittedName>
</protein>
<keyword evidence="1" id="KW-1133">Transmembrane helix</keyword>
<name>A0ABR2HE28_9EUKA</name>
<comment type="caution">
    <text evidence="2">The sequence shown here is derived from an EMBL/GenBank/DDBJ whole genome shotgun (WGS) entry which is preliminary data.</text>
</comment>
<accession>A0ABR2HE28</accession>
<dbReference type="PANTHER" id="PTHR34126:SF1">
    <property type="entry name" value="PEROXISOME BIOGENESIS PROTEIN 22"/>
    <property type="match status" value="1"/>
</dbReference>
<organism evidence="2 3">
    <name type="scientific">Tritrichomonas musculus</name>
    <dbReference type="NCBI Taxonomy" id="1915356"/>
    <lineage>
        <taxon>Eukaryota</taxon>
        <taxon>Metamonada</taxon>
        <taxon>Parabasalia</taxon>
        <taxon>Tritrichomonadida</taxon>
        <taxon>Tritrichomonadidae</taxon>
        <taxon>Tritrichomonas</taxon>
    </lineage>
</organism>
<dbReference type="Pfam" id="PF22978">
    <property type="entry name" value="HAD_Pex22"/>
    <property type="match status" value="1"/>
</dbReference>
<sequence>MAALSDILILVVPLIIAVIVYLQICRTRSKPSVSTEHEESKQLSKLPIVTITANEILLDKDMKLLGDGTKPALEMLSKHACIFLFVMVDKQEEADALRQPLAKQFEGVIDPEHILYTQKELGRASMSRQLESVAHFDYDPEVVHQTSIFFNTVLIAPPNVESPHAKWKASSFKDFITSGNTEFFDSIHH</sequence>
<reference evidence="2 3" key="1">
    <citation type="submission" date="2024-04" db="EMBL/GenBank/DDBJ databases">
        <title>Tritrichomonas musculus Genome.</title>
        <authorList>
            <person name="Alves-Ferreira E."/>
            <person name="Grigg M."/>
            <person name="Lorenzi H."/>
            <person name="Galac M."/>
        </authorList>
    </citation>
    <scope>NUCLEOTIDE SEQUENCE [LARGE SCALE GENOMIC DNA]</scope>
    <source>
        <strain evidence="2 3">EAF2021</strain>
    </source>
</reference>
<evidence type="ECO:0000256" key="1">
    <source>
        <dbReference type="SAM" id="Phobius"/>
    </source>
</evidence>
<dbReference type="InterPro" id="IPR037485">
    <property type="entry name" value="PEX22"/>
</dbReference>
<feature type="transmembrane region" description="Helical" evidence="1">
    <location>
        <begin position="7"/>
        <end position="24"/>
    </location>
</feature>
<proteinExistence type="predicted"/>
<dbReference type="PANTHER" id="PTHR34126">
    <property type="entry name" value="PEROXISOME BIOGENESIS PROTEIN 22"/>
    <property type="match status" value="1"/>
</dbReference>
<evidence type="ECO:0000313" key="3">
    <source>
        <dbReference type="Proteomes" id="UP001470230"/>
    </source>
</evidence>